<dbReference type="AlphaFoldDB" id="A0ABD2MBH6"/>
<gene>
    <name evidence="2" type="ORF">niasHT_010389</name>
</gene>
<protein>
    <recommendedName>
        <fullName evidence="1">Interferon-related developmental regulator N-terminal domain-containing protein</fullName>
    </recommendedName>
</protein>
<dbReference type="PANTHER" id="PTHR12354:SF1">
    <property type="entry name" value="INTERFERON-RELATED DEVELOPMENTAL REGULATOR 1"/>
    <property type="match status" value="1"/>
</dbReference>
<organism evidence="2 3">
    <name type="scientific">Heterodera trifolii</name>
    <dbReference type="NCBI Taxonomy" id="157864"/>
    <lineage>
        <taxon>Eukaryota</taxon>
        <taxon>Metazoa</taxon>
        <taxon>Ecdysozoa</taxon>
        <taxon>Nematoda</taxon>
        <taxon>Chromadorea</taxon>
        <taxon>Rhabditida</taxon>
        <taxon>Tylenchina</taxon>
        <taxon>Tylenchomorpha</taxon>
        <taxon>Tylenchoidea</taxon>
        <taxon>Heteroderidae</taxon>
        <taxon>Heteroderinae</taxon>
        <taxon>Heterodera</taxon>
    </lineage>
</organism>
<dbReference type="InterPro" id="IPR007701">
    <property type="entry name" value="Interferon-rel_develop_reg_N"/>
</dbReference>
<evidence type="ECO:0000259" key="1">
    <source>
        <dbReference type="Pfam" id="PF05004"/>
    </source>
</evidence>
<name>A0ABD2MBH6_9BILA</name>
<dbReference type="InterPro" id="IPR039777">
    <property type="entry name" value="IFRD"/>
</dbReference>
<dbReference type="Proteomes" id="UP001620626">
    <property type="component" value="Unassembled WGS sequence"/>
</dbReference>
<accession>A0ABD2MBH6</accession>
<dbReference type="EMBL" id="JBICBT010000060">
    <property type="protein sequence ID" value="KAL3124849.1"/>
    <property type="molecule type" value="Genomic_DNA"/>
</dbReference>
<sequence length="202" mass="22565">MALKKWAASVRDANVGPQKSRRKCPILAGAANVRAANVRAANVRDANVGNGTPTKCRWHCQVCRHCPLLLQIQKFEPALISATIDEVQPKLCAFLGSTTVEARISAGDALCALFEIGLKNLGDDFRFRNHAELVDVLADLALDSSKQRAKRDKKLQRMTFRQRMPCQTVVYDALCQLLRSDLNRHLTTNEVVRELFDLPRAQ</sequence>
<comment type="caution">
    <text evidence="2">The sequence shown here is derived from an EMBL/GenBank/DDBJ whole genome shotgun (WGS) entry which is preliminary data.</text>
</comment>
<dbReference type="Pfam" id="PF05004">
    <property type="entry name" value="IFRD"/>
    <property type="match status" value="1"/>
</dbReference>
<keyword evidence="3" id="KW-1185">Reference proteome</keyword>
<dbReference type="PANTHER" id="PTHR12354">
    <property type="entry name" value="INTERFERON-RELATED DEVELOPMENTAL REGULATOR"/>
    <property type="match status" value="1"/>
</dbReference>
<proteinExistence type="predicted"/>
<reference evidence="2 3" key="1">
    <citation type="submission" date="2024-10" db="EMBL/GenBank/DDBJ databases">
        <authorList>
            <person name="Kim D."/>
        </authorList>
    </citation>
    <scope>NUCLEOTIDE SEQUENCE [LARGE SCALE GENOMIC DNA]</scope>
    <source>
        <strain evidence="2">BH-2024</strain>
    </source>
</reference>
<feature type="domain" description="Interferon-related developmental regulator N-terminal" evidence="1">
    <location>
        <begin position="59"/>
        <end position="162"/>
    </location>
</feature>
<evidence type="ECO:0000313" key="3">
    <source>
        <dbReference type="Proteomes" id="UP001620626"/>
    </source>
</evidence>
<evidence type="ECO:0000313" key="2">
    <source>
        <dbReference type="EMBL" id="KAL3124849.1"/>
    </source>
</evidence>